<dbReference type="STRING" id="202951.GCA_001485025_01076"/>
<comment type="caution">
    <text evidence="3">The sequence shown here is derived from an EMBL/GenBank/DDBJ whole genome shotgun (WGS) entry which is preliminary data.</text>
</comment>
<gene>
    <name evidence="3" type="ORF">EXE25_01200</name>
</gene>
<evidence type="ECO:0000313" key="3">
    <source>
        <dbReference type="EMBL" id="RZG69926.1"/>
    </source>
</evidence>
<feature type="chain" id="PRO_5020700900" evidence="2">
    <location>
        <begin position="21"/>
        <end position="193"/>
    </location>
</feature>
<accession>A0A4Q7B140</accession>
<evidence type="ECO:0000256" key="2">
    <source>
        <dbReference type="SAM" id="SignalP"/>
    </source>
</evidence>
<feature type="signal peptide" evidence="2">
    <location>
        <begin position="1"/>
        <end position="20"/>
    </location>
</feature>
<protein>
    <submittedName>
        <fullName evidence="3">Uncharacterized protein</fullName>
    </submittedName>
</protein>
<feature type="region of interest" description="Disordered" evidence="1">
    <location>
        <begin position="142"/>
        <end position="168"/>
    </location>
</feature>
<dbReference type="EMBL" id="SGSU01000001">
    <property type="protein sequence ID" value="RZG69926.1"/>
    <property type="molecule type" value="Genomic_DNA"/>
</dbReference>
<evidence type="ECO:0000313" key="4">
    <source>
        <dbReference type="Proteomes" id="UP000293483"/>
    </source>
</evidence>
<evidence type="ECO:0000256" key="1">
    <source>
        <dbReference type="SAM" id="MobiDB-lite"/>
    </source>
</evidence>
<proteinExistence type="predicted"/>
<dbReference type="Proteomes" id="UP000293483">
    <property type="component" value="Unassembled WGS sequence"/>
</dbReference>
<name>A0A4Q7B140_9GAMM</name>
<reference evidence="3 4" key="1">
    <citation type="submission" date="2019-02" db="EMBL/GenBank/DDBJ databases">
        <title>The Batch Genome Submission of Acinetobacter spp. strains.</title>
        <authorList>
            <person name="Qin J."/>
            <person name="Hu Y."/>
            <person name="Ye H."/>
            <person name="Wei L."/>
            <person name="Feng Y."/>
            <person name="Zong Z."/>
        </authorList>
    </citation>
    <scope>NUCLEOTIDE SEQUENCE [LARGE SCALE GENOMIC DNA]</scope>
    <source>
        <strain evidence="3 4">WCHABo060081</strain>
    </source>
</reference>
<keyword evidence="2" id="KW-0732">Signal</keyword>
<dbReference type="RefSeq" id="WP_130143797.1">
    <property type="nucleotide sequence ID" value="NZ_SGSU01000001.1"/>
</dbReference>
<organism evidence="3 4">
    <name type="scientific">Acinetobacter bouvetii</name>
    <dbReference type="NCBI Taxonomy" id="202951"/>
    <lineage>
        <taxon>Bacteria</taxon>
        <taxon>Pseudomonadati</taxon>
        <taxon>Pseudomonadota</taxon>
        <taxon>Gammaproteobacteria</taxon>
        <taxon>Moraxellales</taxon>
        <taxon>Moraxellaceae</taxon>
        <taxon>Acinetobacter</taxon>
    </lineage>
</organism>
<dbReference type="PROSITE" id="PS51257">
    <property type="entry name" value="PROKAR_LIPOPROTEIN"/>
    <property type="match status" value="1"/>
</dbReference>
<sequence>MPHAFKVLGVPLLISAALLAAGCDRSKEAEKPSADLSQDDQIMRELASEPVKPFAKTVNDVHDIQALTDFDARFTAVSDEMEDELMRMKEDGSLTPEFALSRKQDNINSALTMLRALDLKTEQGRYIQGLMYQYWDNQGKLLRQPPADQSGKAAGNKQPSENVKGLGQFIHAQEQLEHWQQQYPAIPSPAEKQ</sequence>
<dbReference type="AlphaFoldDB" id="A0A4Q7B140"/>